<keyword evidence="3" id="KW-1185">Reference proteome</keyword>
<feature type="region of interest" description="Disordered" evidence="1">
    <location>
        <begin position="1"/>
        <end position="98"/>
    </location>
</feature>
<feature type="compositionally biased region" description="Polar residues" evidence="1">
    <location>
        <begin position="30"/>
        <end position="40"/>
    </location>
</feature>
<evidence type="ECO:0000256" key="1">
    <source>
        <dbReference type="SAM" id="MobiDB-lite"/>
    </source>
</evidence>
<dbReference type="Proteomes" id="UP000315369">
    <property type="component" value="Unassembled WGS sequence"/>
</dbReference>
<name>A0A540WV17_9BACT</name>
<dbReference type="RefSeq" id="WP_141645488.1">
    <property type="nucleotide sequence ID" value="NZ_VIFM01000125.1"/>
</dbReference>
<dbReference type="OrthoDB" id="5520332at2"/>
<evidence type="ECO:0000313" key="3">
    <source>
        <dbReference type="Proteomes" id="UP000315369"/>
    </source>
</evidence>
<comment type="caution">
    <text evidence="2">The sequence shown here is derived from an EMBL/GenBank/DDBJ whole genome shotgun (WGS) entry which is preliminary data.</text>
</comment>
<reference evidence="2 3" key="1">
    <citation type="submission" date="2019-06" db="EMBL/GenBank/DDBJ databases">
        <authorList>
            <person name="Livingstone P."/>
            <person name="Whitworth D."/>
        </authorList>
    </citation>
    <scope>NUCLEOTIDE SEQUENCE [LARGE SCALE GENOMIC DNA]</scope>
    <source>
        <strain evidence="2 3">AM401</strain>
    </source>
</reference>
<sequence length="232" mass="23212">MGQGTGGTGHAPGTSASPSTMAQGTGGSSNSGVTPATGTKGNASTGNTTAPGAGGNPSTGATTAQGTGGNPSPASTTPPATAPGAGSPAPTASASGPCARDETFRITTVGKGTRPALQVEPDPGHGKALRAAEVDLDGRGQQDLYVVFPTDAGSDGATVQALYVHCSGDRYAPVWGPEYTLELKPLDTRTQGWRDVVHREKGGTLDAPTTKRVTMRFQGDTYQDASTETEKP</sequence>
<feature type="compositionally biased region" description="Gly residues" evidence="1">
    <location>
        <begin position="1"/>
        <end position="10"/>
    </location>
</feature>
<organism evidence="2 3">
    <name type="scientific">Myxococcus llanfairpwllgwyngyllgogerychwyrndrobwllllantysiliogogogochensis</name>
    <dbReference type="NCBI Taxonomy" id="2590453"/>
    <lineage>
        <taxon>Bacteria</taxon>
        <taxon>Pseudomonadati</taxon>
        <taxon>Myxococcota</taxon>
        <taxon>Myxococcia</taxon>
        <taxon>Myxococcales</taxon>
        <taxon>Cystobacterineae</taxon>
        <taxon>Myxococcaceae</taxon>
        <taxon>Myxococcus</taxon>
    </lineage>
</organism>
<feature type="compositionally biased region" description="Low complexity" evidence="1">
    <location>
        <begin position="59"/>
        <end position="97"/>
    </location>
</feature>
<evidence type="ECO:0000313" key="2">
    <source>
        <dbReference type="EMBL" id="TQF12770.1"/>
    </source>
</evidence>
<protein>
    <submittedName>
        <fullName evidence="2">Uncharacterized protein</fullName>
    </submittedName>
</protein>
<proteinExistence type="predicted"/>
<gene>
    <name evidence="2" type="ORF">FJV41_27235</name>
</gene>
<dbReference type="AlphaFoldDB" id="A0A540WV17"/>
<accession>A0A540WV17</accession>
<feature type="compositionally biased region" description="Low complexity" evidence="1">
    <location>
        <begin position="41"/>
        <end position="51"/>
    </location>
</feature>
<dbReference type="EMBL" id="VIFM01000125">
    <property type="protein sequence ID" value="TQF12770.1"/>
    <property type="molecule type" value="Genomic_DNA"/>
</dbReference>